<gene>
    <name evidence="4" type="ORF">SAMN02745126_02516</name>
</gene>
<dbReference type="GO" id="GO:0016994">
    <property type="term" value="F:precorrin-6A reductase activity"/>
    <property type="evidence" value="ECO:0007669"/>
    <property type="project" value="InterPro"/>
</dbReference>
<evidence type="ECO:0000313" key="4">
    <source>
        <dbReference type="EMBL" id="SJZ83955.1"/>
    </source>
</evidence>
<keyword evidence="3" id="KW-0560">Oxidoreductase</keyword>
<dbReference type="UniPathway" id="UPA00148"/>
<dbReference type="GO" id="GO:0009236">
    <property type="term" value="P:cobalamin biosynthetic process"/>
    <property type="evidence" value="ECO:0007669"/>
    <property type="project" value="UniProtKB-UniPathway"/>
</dbReference>
<protein>
    <submittedName>
        <fullName evidence="4">Precorrin-6A/cobalt-precorrin-6A reductase</fullName>
    </submittedName>
</protein>
<dbReference type="STRING" id="225324.SAMN02745126_02516"/>
<dbReference type="NCBIfam" id="NF005968">
    <property type="entry name" value="PRK08057.1-2"/>
    <property type="match status" value="1"/>
</dbReference>
<dbReference type="PANTHER" id="PTHR36925">
    <property type="entry name" value="COBALT-PRECORRIN-6A REDUCTASE"/>
    <property type="match status" value="1"/>
</dbReference>
<proteinExistence type="predicted"/>
<evidence type="ECO:0000313" key="5">
    <source>
        <dbReference type="Proteomes" id="UP000190092"/>
    </source>
</evidence>
<evidence type="ECO:0000256" key="2">
    <source>
        <dbReference type="ARBA" id="ARBA00022573"/>
    </source>
</evidence>
<dbReference type="NCBIfam" id="TIGR00715">
    <property type="entry name" value="precor6x_red"/>
    <property type="match status" value="1"/>
</dbReference>
<keyword evidence="5" id="KW-1185">Reference proteome</keyword>
<name>A0A1T4NXN3_9HYPH</name>
<evidence type="ECO:0000256" key="3">
    <source>
        <dbReference type="ARBA" id="ARBA00023002"/>
    </source>
</evidence>
<comment type="pathway">
    <text evidence="1">Cofactor biosynthesis; adenosylcobalamin biosynthesis.</text>
</comment>
<dbReference type="AlphaFoldDB" id="A0A1T4NXN3"/>
<dbReference type="EMBL" id="FUWJ01000002">
    <property type="protein sequence ID" value="SJZ83955.1"/>
    <property type="molecule type" value="Genomic_DNA"/>
</dbReference>
<organism evidence="4 5">
    <name type="scientific">Enhydrobacter aerosaccus</name>
    <dbReference type="NCBI Taxonomy" id="225324"/>
    <lineage>
        <taxon>Bacteria</taxon>
        <taxon>Pseudomonadati</taxon>
        <taxon>Pseudomonadota</taxon>
        <taxon>Alphaproteobacteria</taxon>
        <taxon>Hyphomicrobiales</taxon>
        <taxon>Enhydrobacter</taxon>
    </lineage>
</organism>
<evidence type="ECO:0000256" key="1">
    <source>
        <dbReference type="ARBA" id="ARBA00004953"/>
    </source>
</evidence>
<keyword evidence="2" id="KW-0169">Cobalamin biosynthesis</keyword>
<dbReference type="Proteomes" id="UP000190092">
    <property type="component" value="Unassembled WGS sequence"/>
</dbReference>
<accession>A0A1T4NXN3</accession>
<sequence length="256" mass="27377">MPLRVLILGGTTEASALARLLADDPRFAATLSLAGRTAAPSRQPLPTRIGGFGGADGLARFLRDERIELLIDATHPYAAQISANAVAASHAAAVPLASLLRPAWSIQPGDQWQTARTAREAAETLGPIPQRVFLSLGRQELHAFVAAPQHHYLARVIDPPDTAALPPDLRLLQARGPFDRDAEVRLLCDERIDILVSKNAGGAATYAKIEAARELGLPVMMIARPDKPAGDVVADAEHALAWLESHLHAPRSRRGV</sequence>
<dbReference type="Pfam" id="PF02571">
    <property type="entry name" value="CbiJ"/>
    <property type="match status" value="1"/>
</dbReference>
<reference evidence="5" key="1">
    <citation type="submission" date="2017-02" db="EMBL/GenBank/DDBJ databases">
        <authorList>
            <person name="Varghese N."/>
            <person name="Submissions S."/>
        </authorList>
    </citation>
    <scope>NUCLEOTIDE SEQUENCE [LARGE SCALE GENOMIC DNA]</scope>
    <source>
        <strain evidence="5">ATCC 27094</strain>
    </source>
</reference>
<dbReference type="InterPro" id="IPR003723">
    <property type="entry name" value="Precorrin-6x_reduct"/>
</dbReference>
<dbReference type="PROSITE" id="PS51014">
    <property type="entry name" value="COBK_CBIJ"/>
    <property type="match status" value="1"/>
</dbReference>
<dbReference type="OrthoDB" id="5183775at2"/>
<dbReference type="PANTHER" id="PTHR36925:SF1">
    <property type="entry name" value="COBALT-PRECORRIN-6A REDUCTASE"/>
    <property type="match status" value="1"/>
</dbReference>